<dbReference type="InterPro" id="IPR029033">
    <property type="entry name" value="His_PPase_superfam"/>
</dbReference>
<keyword evidence="3" id="KW-1185">Reference proteome</keyword>
<dbReference type="AlphaFoldDB" id="A0A7H9CJF4"/>
<dbReference type="Gene3D" id="3.40.50.1240">
    <property type="entry name" value="Phosphoglycerate mutase-like"/>
    <property type="match status" value="1"/>
</dbReference>
<dbReference type="SMART" id="SM00855">
    <property type="entry name" value="PGAM"/>
    <property type="match status" value="1"/>
</dbReference>
<dbReference type="RefSeq" id="WP_179975514.1">
    <property type="nucleotide sequence ID" value="NZ_CP049075.1"/>
</dbReference>
<protein>
    <submittedName>
        <fullName evidence="2">Phosphohistidine phosphatase</fullName>
    </submittedName>
</protein>
<feature type="binding site" evidence="1">
    <location>
        <position position="57"/>
    </location>
    <ligand>
        <name>substrate</name>
    </ligand>
</feature>
<dbReference type="SUPFAM" id="SSF53254">
    <property type="entry name" value="Phosphoglycerate mutase-like"/>
    <property type="match status" value="1"/>
</dbReference>
<gene>
    <name evidence="2" type="primary">sixA</name>
    <name evidence="2" type="ORF">CINF_0335</name>
</gene>
<dbReference type="Proteomes" id="UP000509414">
    <property type="component" value="Chromosome"/>
</dbReference>
<sequence length="168" mass="19378">MKKLYLIRHAKSLKDGITPDFVRPLTKRGKNDAKAMALKLKNLNHKPDLIISSSAKRTSKTAKIIARYLEYKGTIKYTKKLYSCEIDAYMNEIYAIKDKYKSVFIVGHNDELSELCEYLSGLSLEPLPTCGIYALKFKLKKFSKIKPNSAKIMFFERPKIFKAILNKF</sequence>
<dbReference type="PANTHER" id="PTHR47623">
    <property type="entry name" value="OS09G0287300 PROTEIN"/>
    <property type="match status" value="1"/>
</dbReference>
<evidence type="ECO:0000313" key="3">
    <source>
        <dbReference type="Proteomes" id="UP000509414"/>
    </source>
</evidence>
<proteinExistence type="predicted"/>
<accession>A0A7H9CJF4</accession>
<reference evidence="2 3" key="1">
    <citation type="submission" date="2020-02" db="EMBL/GenBank/DDBJ databases">
        <title>Complete genome sequence of the novel Campylobacter species Candidatus Campylobacter infans.</title>
        <authorList>
            <person name="Duim B."/>
            <person name="Zomer A."/>
            <person name="van der Graaf L."/>
            <person name="Wagenaar J."/>
        </authorList>
    </citation>
    <scope>NUCLEOTIDE SEQUENCE [LARGE SCALE GENOMIC DNA]</scope>
    <source>
        <strain evidence="2 3">19S00001</strain>
    </source>
</reference>
<dbReference type="CDD" id="cd07067">
    <property type="entry name" value="HP_PGM_like"/>
    <property type="match status" value="1"/>
</dbReference>
<evidence type="ECO:0000256" key="1">
    <source>
        <dbReference type="PIRSR" id="PIRSR613078-2"/>
    </source>
</evidence>
<dbReference type="EMBL" id="CP049075">
    <property type="protein sequence ID" value="QLI04879.1"/>
    <property type="molecule type" value="Genomic_DNA"/>
</dbReference>
<dbReference type="PANTHER" id="PTHR47623:SF1">
    <property type="entry name" value="OS09G0287300 PROTEIN"/>
    <property type="match status" value="1"/>
</dbReference>
<dbReference type="InterPro" id="IPR013078">
    <property type="entry name" value="His_Pase_superF_clade-1"/>
</dbReference>
<dbReference type="Pfam" id="PF00300">
    <property type="entry name" value="His_Phos_1"/>
    <property type="match status" value="1"/>
</dbReference>
<dbReference type="KEGG" id="cinf:CINF_0335"/>
<evidence type="ECO:0000313" key="2">
    <source>
        <dbReference type="EMBL" id="QLI04879.1"/>
    </source>
</evidence>
<organism evidence="2 3">
    <name type="scientific">Candidatus Campylobacter infans</name>
    <dbReference type="NCBI Taxonomy" id="2561898"/>
    <lineage>
        <taxon>Bacteria</taxon>
        <taxon>Pseudomonadati</taxon>
        <taxon>Campylobacterota</taxon>
        <taxon>Epsilonproteobacteria</taxon>
        <taxon>Campylobacterales</taxon>
        <taxon>Campylobacteraceae</taxon>
        <taxon>Campylobacter</taxon>
    </lineage>
</organism>
<name>A0A7H9CJF4_9BACT</name>